<reference evidence="5 6" key="1">
    <citation type="submission" date="2024-09" db="EMBL/GenBank/DDBJ databases">
        <title>Rethinking Asexuality: The Enigmatic Case of Functional Sexual Genes in Lepraria (Stereocaulaceae).</title>
        <authorList>
            <person name="Doellman M."/>
            <person name="Sun Y."/>
            <person name="Barcenas-Pena A."/>
            <person name="Lumbsch H.T."/>
            <person name="Grewe F."/>
        </authorList>
    </citation>
    <scope>NUCLEOTIDE SEQUENCE [LARGE SCALE GENOMIC DNA]</scope>
    <source>
        <strain evidence="5 6">Mercado 3170</strain>
    </source>
</reference>
<dbReference type="SMART" id="SM00028">
    <property type="entry name" value="TPR"/>
    <property type="match status" value="2"/>
</dbReference>
<evidence type="ECO:0000313" key="6">
    <source>
        <dbReference type="Proteomes" id="UP001590950"/>
    </source>
</evidence>
<evidence type="ECO:0008006" key="7">
    <source>
        <dbReference type="Google" id="ProtNLM"/>
    </source>
</evidence>
<accession>A0ABR3ZWK8</accession>
<feature type="compositionally biased region" description="Polar residues" evidence="4">
    <location>
        <begin position="194"/>
        <end position="215"/>
    </location>
</feature>
<dbReference type="InterPro" id="IPR019734">
    <property type="entry name" value="TPR_rpt"/>
</dbReference>
<evidence type="ECO:0000256" key="2">
    <source>
        <dbReference type="ARBA" id="ARBA00022803"/>
    </source>
</evidence>
<evidence type="ECO:0000313" key="5">
    <source>
        <dbReference type="EMBL" id="KAL2037555.1"/>
    </source>
</evidence>
<dbReference type="PANTHER" id="PTHR16193:SF0">
    <property type="entry name" value="TETRATRICOPEPTIDE REPEAT PROTEIN 27"/>
    <property type="match status" value="1"/>
</dbReference>
<feature type="repeat" description="TPR" evidence="3">
    <location>
        <begin position="475"/>
        <end position="508"/>
    </location>
</feature>
<comment type="caution">
    <text evidence="5">The sequence shown here is derived from an EMBL/GenBank/DDBJ whole genome shotgun (WGS) entry which is preliminary data.</text>
</comment>
<keyword evidence="1" id="KW-0677">Repeat</keyword>
<dbReference type="EMBL" id="JBEFKJ010000039">
    <property type="protein sequence ID" value="KAL2037555.1"/>
    <property type="molecule type" value="Genomic_DNA"/>
</dbReference>
<feature type="repeat" description="TPR" evidence="3">
    <location>
        <begin position="509"/>
        <end position="542"/>
    </location>
</feature>
<dbReference type="SUPFAM" id="SSF48452">
    <property type="entry name" value="TPR-like"/>
    <property type="match status" value="1"/>
</dbReference>
<feature type="region of interest" description="Disordered" evidence="4">
    <location>
        <begin position="194"/>
        <end position="220"/>
    </location>
</feature>
<keyword evidence="6" id="KW-1185">Reference proteome</keyword>
<evidence type="ECO:0000256" key="1">
    <source>
        <dbReference type="ARBA" id="ARBA00022737"/>
    </source>
</evidence>
<gene>
    <name evidence="5" type="ORF">N7G274_009667</name>
</gene>
<protein>
    <recommendedName>
        <fullName evidence="7">TPR-like protein</fullName>
    </recommendedName>
</protein>
<organism evidence="5 6">
    <name type="scientific">Stereocaulon virgatum</name>
    <dbReference type="NCBI Taxonomy" id="373712"/>
    <lineage>
        <taxon>Eukaryota</taxon>
        <taxon>Fungi</taxon>
        <taxon>Dikarya</taxon>
        <taxon>Ascomycota</taxon>
        <taxon>Pezizomycotina</taxon>
        <taxon>Lecanoromycetes</taxon>
        <taxon>OSLEUM clade</taxon>
        <taxon>Lecanoromycetidae</taxon>
        <taxon>Lecanorales</taxon>
        <taxon>Lecanorineae</taxon>
        <taxon>Stereocaulaceae</taxon>
        <taxon>Stereocaulon</taxon>
    </lineage>
</organism>
<name>A0ABR3ZWK8_9LECA</name>
<dbReference type="InterPro" id="IPR044244">
    <property type="entry name" value="TTC27/Emw1"/>
</dbReference>
<keyword evidence="2 3" id="KW-0802">TPR repeat</keyword>
<evidence type="ECO:0000256" key="4">
    <source>
        <dbReference type="SAM" id="MobiDB-lite"/>
    </source>
</evidence>
<proteinExistence type="predicted"/>
<dbReference type="PROSITE" id="PS50005">
    <property type="entry name" value="TPR"/>
    <property type="match status" value="2"/>
</dbReference>
<feature type="region of interest" description="Disordered" evidence="4">
    <location>
        <begin position="562"/>
        <end position="584"/>
    </location>
</feature>
<dbReference type="Gene3D" id="1.25.40.10">
    <property type="entry name" value="Tetratricopeptide repeat domain"/>
    <property type="match status" value="1"/>
</dbReference>
<dbReference type="InterPro" id="IPR011990">
    <property type="entry name" value="TPR-like_helical_dom_sf"/>
</dbReference>
<dbReference type="Proteomes" id="UP001590950">
    <property type="component" value="Unassembled WGS sequence"/>
</dbReference>
<evidence type="ECO:0000256" key="3">
    <source>
        <dbReference type="PROSITE-ProRule" id="PRU00339"/>
    </source>
</evidence>
<sequence>MDGEAVYKLIPHVELLCLARCLLNHRSLGQNTEELLARLRVNFWHQRLLSDVSPTLQQSIYEDLSVLEQRILSIRAASEVISPAEFLIERATIHTHHGFDVKARNDLTAAARERSFHFALTGRLGKRTKYQEKELSQLVVLAKIENQQQKSYGQIESVRTSHDASMSNIELSTASKPQALDLNDDTLLESIAFTRTTDSPSGSQADESIPESLSSLDPGHQPQLEPLDAIILLATASSITNASPADGLTREETLPYAERVLSGGSSNWQVYTQALLVRSRIEGYKTRTIERGVLQLQALVDQVIAETTAVADATSSKTKEASIGMTSTTFLPSPKQLESAPISERLRYIHALASPPRWNLEAELADRWVTLGGLRTALEIYERLQMWAEVALCWAANDREDKARKIIRHQLYNSAITTSKEKLLEDHEDTDVEHNRIERDPLPADAPRLFCILGDIEKSTEAYERAWAISNYRYARAQRSLGKHYLATGHLEEADEAYAKSLKVSPQNHPTWFALGCVRLRLEDWVGAVDAFGRAVQIDGEDAESWSNLAVALLRLPPEISASNPSGKTEETSLKHAKGNSGFGDDAQLQHISTVDPQKHIREAFVALKRAASLKRESFRIWQNLLSVGVQLAPPPYIDVIVAQTRLIDLLGKTEGERCVDVDIVDALISHLIAITPSGREGSDRGNGAQIEGAIHDKEIVSQRVGLERMIVDLVQKRIAPLITSSRRLWLITAKLSLHLRHPAATLSAYEKAWRVTLNKPGWDTGAGTETTKNIWSEVSEATIDLVDAYESLGERTRESGMGVGELVAKDWKFKARSALRSVMSRAKEGWEGDATYESLSERLQELKNS</sequence>
<dbReference type="PANTHER" id="PTHR16193">
    <property type="entry name" value="TETRATRICOPEPTIDE REPEAT PROTEIN 27"/>
    <property type="match status" value="1"/>
</dbReference>